<comment type="caution">
    <text evidence="1">The sequence shown here is derived from an EMBL/GenBank/DDBJ whole genome shotgun (WGS) entry which is preliminary data.</text>
</comment>
<dbReference type="InterPro" id="IPR051783">
    <property type="entry name" value="NAD(P)-dependent_oxidoreduct"/>
</dbReference>
<keyword evidence="2" id="KW-1185">Reference proteome</keyword>
<gene>
    <name evidence="1" type="ORF">ACFSYC_11105</name>
</gene>
<dbReference type="EC" id="1.1.1.290" evidence="1"/>
<dbReference type="RefSeq" id="WP_377127196.1">
    <property type="nucleotide sequence ID" value="NZ_JBHUON010000012.1"/>
</dbReference>
<dbReference type="EMBL" id="JBHUON010000012">
    <property type="protein sequence ID" value="MFD2865235.1"/>
    <property type="molecule type" value="Genomic_DNA"/>
</dbReference>
<accession>A0ABW5XP44</accession>
<keyword evidence="1" id="KW-0560">Oxidoreductase</keyword>
<organism evidence="1 2">
    <name type="scientific">Mucilaginibacter antarcticus</name>
    <dbReference type="NCBI Taxonomy" id="1855725"/>
    <lineage>
        <taxon>Bacteria</taxon>
        <taxon>Pseudomonadati</taxon>
        <taxon>Bacteroidota</taxon>
        <taxon>Sphingobacteriia</taxon>
        <taxon>Sphingobacteriales</taxon>
        <taxon>Sphingobacteriaceae</taxon>
        <taxon>Mucilaginibacter</taxon>
    </lineage>
</organism>
<dbReference type="GO" id="GO:0033711">
    <property type="term" value="F:4-phosphoerythronate dehydrogenase activity"/>
    <property type="evidence" value="ECO:0007669"/>
    <property type="project" value="UniProtKB-EC"/>
</dbReference>
<dbReference type="InterPro" id="IPR036291">
    <property type="entry name" value="NAD(P)-bd_dom_sf"/>
</dbReference>
<proteinExistence type="predicted"/>
<reference evidence="2" key="1">
    <citation type="journal article" date="2019" name="Int. J. Syst. Evol. Microbiol.">
        <title>The Global Catalogue of Microorganisms (GCM) 10K type strain sequencing project: providing services to taxonomists for standard genome sequencing and annotation.</title>
        <authorList>
            <consortium name="The Broad Institute Genomics Platform"/>
            <consortium name="The Broad Institute Genome Sequencing Center for Infectious Disease"/>
            <person name="Wu L."/>
            <person name="Ma J."/>
        </authorList>
    </citation>
    <scope>NUCLEOTIDE SEQUENCE [LARGE SCALE GENOMIC DNA]</scope>
    <source>
        <strain evidence="2">KCTC 52232</strain>
    </source>
</reference>
<dbReference type="CDD" id="cd05266">
    <property type="entry name" value="SDR_a4"/>
    <property type="match status" value="1"/>
</dbReference>
<evidence type="ECO:0000313" key="1">
    <source>
        <dbReference type="EMBL" id="MFD2865235.1"/>
    </source>
</evidence>
<dbReference type="PANTHER" id="PTHR48079:SF6">
    <property type="entry name" value="NAD(P)-BINDING DOMAIN-CONTAINING PROTEIN-RELATED"/>
    <property type="match status" value="1"/>
</dbReference>
<sequence>MTVSILGCGWYGLEFAKSLVDKWIKIKGSTTTPGKLSLLAQYGIAPYKIDLSPDNEIVDLDFFVCDILWISIPPKTRAGQGAEYLTKLERLIPYITGNNIKQVVLISSTGVYGDNNTEVTELDMPEPDSESGKILLSAEKLLKAHTEFTTTIIRFGGLIGPGRDPGGFFAGKKDISNGDAPINLIHLTDCIGVSNAILDKQAFGQIYNAVSPMHPTRSEFYTAAAIKSGLQEPEFAHEKKSWKIVSTVNVDRILGYKYQVMI</sequence>
<evidence type="ECO:0000313" key="2">
    <source>
        <dbReference type="Proteomes" id="UP001597601"/>
    </source>
</evidence>
<protein>
    <submittedName>
        <fullName evidence="1">SDR family oxidoreductase</fullName>
        <ecNumber evidence="1">1.1.1.290</ecNumber>
    </submittedName>
</protein>
<dbReference type="Gene3D" id="3.40.50.720">
    <property type="entry name" value="NAD(P)-binding Rossmann-like Domain"/>
    <property type="match status" value="1"/>
</dbReference>
<dbReference type="Proteomes" id="UP001597601">
    <property type="component" value="Unassembled WGS sequence"/>
</dbReference>
<dbReference type="PANTHER" id="PTHR48079">
    <property type="entry name" value="PROTEIN YEEZ"/>
    <property type="match status" value="1"/>
</dbReference>
<name>A0ABW5XP44_9SPHI</name>
<dbReference type="SUPFAM" id="SSF51735">
    <property type="entry name" value="NAD(P)-binding Rossmann-fold domains"/>
    <property type="match status" value="1"/>
</dbReference>